<accession>A0ACD2XL13</accession>
<evidence type="ECO:0000313" key="2">
    <source>
        <dbReference type="Proteomes" id="UP000295366"/>
    </source>
</evidence>
<dbReference type="EMBL" id="SLWP01000004">
    <property type="protein sequence ID" value="TCO37465.1"/>
    <property type="molecule type" value="Genomic_DNA"/>
</dbReference>
<keyword evidence="1" id="KW-0378">Hydrolase</keyword>
<gene>
    <name evidence="1" type="ORF">EV639_104133</name>
</gene>
<organism evidence="1 2">
    <name type="scientific">Rathayibacter tanaceti</name>
    <dbReference type="NCBI Taxonomy" id="1671680"/>
    <lineage>
        <taxon>Bacteria</taxon>
        <taxon>Bacillati</taxon>
        <taxon>Actinomycetota</taxon>
        <taxon>Actinomycetes</taxon>
        <taxon>Micrococcales</taxon>
        <taxon>Microbacteriaceae</taxon>
        <taxon>Rathayibacter</taxon>
    </lineage>
</organism>
<dbReference type="Proteomes" id="UP000295366">
    <property type="component" value="Unassembled WGS sequence"/>
</dbReference>
<proteinExistence type="predicted"/>
<evidence type="ECO:0000313" key="1">
    <source>
        <dbReference type="EMBL" id="TCO37465.1"/>
    </source>
</evidence>
<protein>
    <submittedName>
        <fullName evidence="1">Murein DD-endopeptidase MepM/ murein hydrolase activator NlpD</fullName>
    </submittedName>
</protein>
<comment type="caution">
    <text evidence="1">The sequence shown here is derived from an EMBL/GenBank/DDBJ whole genome shotgun (WGS) entry which is preliminary data.</text>
</comment>
<reference evidence="1 2" key="1">
    <citation type="journal article" date="2015" name="Stand. Genomic Sci.">
        <title>Genomic Encyclopedia of Bacterial and Archaeal Type Strains, Phase III: the genomes of soil and plant-associated and newly described type strains.</title>
        <authorList>
            <person name="Whitman W.B."/>
            <person name="Woyke T."/>
            <person name="Klenk H.P."/>
            <person name="Zhou Y."/>
            <person name="Lilburn T.G."/>
            <person name="Beck B.J."/>
            <person name="De Vos P."/>
            <person name="Vandamme P."/>
            <person name="Eisen J.A."/>
            <person name="Garrity G."/>
            <person name="Hugenholtz P."/>
            <person name="Kyrpides N.C."/>
        </authorList>
    </citation>
    <scope>NUCLEOTIDE SEQUENCE [LARGE SCALE GENOMIC DNA]</scope>
    <source>
        <strain evidence="1 2">VKM Ac-2596</strain>
    </source>
</reference>
<name>A0ACD2XL13_9MICO</name>
<keyword evidence="2" id="KW-1185">Reference proteome</keyword>
<sequence>MRSRRPEPSSVPLRSALARLPPTEDTDFVSPDSPASAAPASTLGESTPPLTRRELRARERALAPAEGVTESGHEGVEESVLTATAEQLREAERRVASLRDAPVPVSAPRVTPLRPARRARVGGLVALSFVAAIVAATSLPATSLLTAEDVQALSPTSPMDADLSRGSQSFVAGEVTGEAVARDGFGVQERKTQTNVADIVRTSDTGFTNDPNASIQWPFAVGVPVGDRFGYRNCAGCSVNHGGTDFNPGNGSPIQSIADGVVRTVIDGEGSLGVHVIVDHEIDGQLVSSVYAHMQHGSAAVNEGDPVKVGQLLGLVGSTGMSTGPHLHFEIRLDGVTKVDSYLWLKANAGR</sequence>